<evidence type="ECO:0000313" key="3">
    <source>
        <dbReference type="Proteomes" id="UP000317835"/>
    </source>
</evidence>
<dbReference type="InterPro" id="IPR013424">
    <property type="entry name" value="Ice-binding_C"/>
</dbReference>
<reference evidence="2 3" key="1">
    <citation type="submission" date="2019-02" db="EMBL/GenBank/DDBJ databases">
        <title>Deep-cultivation of Planctomycetes and their phenomic and genomic characterization uncovers novel biology.</title>
        <authorList>
            <person name="Wiegand S."/>
            <person name="Jogler M."/>
            <person name="Boedeker C."/>
            <person name="Pinto D."/>
            <person name="Vollmers J."/>
            <person name="Rivas-Marin E."/>
            <person name="Kohn T."/>
            <person name="Peeters S.H."/>
            <person name="Heuer A."/>
            <person name="Rast P."/>
            <person name="Oberbeckmann S."/>
            <person name="Bunk B."/>
            <person name="Jeske O."/>
            <person name="Meyerdierks A."/>
            <person name="Storesund J.E."/>
            <person name="Kallscheuer N."/>
            <person name="Luecker S."/>
            <person name="Lage O.M."/>
            <person name="Pohl T."/>
            <person name="Merkel B.J."/>
            <person name="Hornburger P."/>
            <person name="Mueller R.-W."/>
            <person name="Bruemmer F."/>
            <person name="Labrenz M."/>
            <person name="Spormann A.M."/>
            <person name="Op den Camp H."/>
            <person name="Overmann J."/>
            <person name="Amann R."/>
            <person name="Jetten M.S.M."/>
            <person name="Mascher T."/>
            <person name="Medema M.H."/>
            <person name="Devos D.P."/>
            <person name="Kaster A.-K."/>
            <person name="Ovreas L."/>
            <person name="Rohde M."/>
            <person name="Galperin M.Y."/>
            <person name="Jogler C."/>
        </authorList>
    </citation>
    <scope>NUCLEOTIDE SEQUENCE [LARGE SCALE GENOMIC DNA]</scope>
    <source>
        <strain evidence="2 3">ElP</strain>
    </source>
</reference>
<gene>
    <name evidence="2" type="ORF">ElP_26610</name>
</gene>
<dbReference type="RefSeq" id="WP_145269882.1">
    <property type="nucleotide sequence ID" value="NZ_CP036426.1"/>
</dbReference>
<name>A0A518H1N9_9BACT</name>
<dbReference type="NCBIfam" id="TIGR02595">
    <property type="entry name" value="PEP_CTERM"/>
    <property type="match status" value="1"/>
</dbReference>
<dbReference type="KEGG" id="tpla:ElP_26610"/>
<dbReference type="AlphaFoldDB" id="A0A518H1N9"/>
<dbReference type="EMBL" id="CP036426">
    <property type="protein sequence ID" value="QDV34765.1"/>
    <property type="molecule type" value="Genomic_DNA"/>
</dbReference>
<accession>A0A518H1N9</accession>
<organism evidence="2 3">
    <name type="scientific">Tautonia plasticadhaerens</name>
    <dbReference type="NCBI Taxonomy" id="2527974"/>
    <lineage>
        <taxon>Bacteria</taxon>
        <taxon>Pseudomonadati</taxon>
        <taxon>Planctomycetota</taxon>
        <taxon>Planctomycetia</taxon>
        <taxon>Isosphaerales</taxon>
        <taxon>Isosphaeraceae</taxon>
        <taxon>Tautonia</taxon>
    </lineage>
</organism>
<feature type="signal peptide" evidence="1">
    <location>
        <begin position="1"/>
        <end position="25"/>
    </location>
</feature>
<sequence precursor="true">MSRMSLVSGLTFIVLAMVGNSASQAASIINFDPNGTAGATSLAVGQFDQAPGNALAVNAIANGSVIFDTPFELLYQAKVAALRDANNNTLVVPGVDTAGELTIVARFNEIASGTSTAASFSTNTDQTGSFIEIYFDPGNNANDLAGTGFNDGTLIYRGTINQDGGGGFAVISTNPVALDQSPNGNQYSNLNSVTGAGGTLITVDTEFQDSNFFLTDLSTFSFNFNTSNVVPFSQVDPAAMMFDGTPAATLASLGAVNGLTGPNFLFQADATASFAVIPEPTSSLLLSVGLVGMVGYRIRSRRSKVA</sequence>
<keyword evidence="1" id="KW-0732">Signal</keyword>
<proteinExistence type="predicted"/>
<protein>
    <recommendedName>
        <fullName evidence="4">PEP-CTERM protein-sorting domain-containing protein</fullName>
    </recommendedName>
</protein>
<evidence type="ECO:0008006" key="4">
    <source>
        <dbReference type="Google" id="ProtNLM"/>
    </source>
</evidence>
<evidence type="ECO:0000313" key="2">
    <source>
        <dbReference type="EMBL" id="QDV34765.1"/>
    </source>
</evidence>
<keyword evidence="3" id="KW-1185">Reference proteome</keyword>
<feature type="chain" id="PRO_5022033952" description="PEP-CTERM protein-sorting domain-containing protein" evidence="1">
    <location>
        <begin position="26"/>
        <end position="306"/>
    </location>
</feature>
<dbReference type="Proteomes" id="UP000317835">
    <property type="component" value="Chromosome"/>
</dbReference>
<evidence type="ECO:0000256" key="1">
    <source>
        <dbReference type="SAM" id="SignalP"/>
    </source>
</evidence>
<dbReference type="OrthoDB" id="6085013at2"/>